<name>A0A3A2ZFF4_9EURO</name>
<gene>
    <name evidence="2" type="ORF">PHISCL_10968</name>
</gene>
<feature type="compositionally biased region" description="Low complexity" evidence="1">
    <location>
        <begin position="63"/>
        <end position="100"/>
    </location>
</feature>
<evidence type="ECO:0000313" key="3">
    <source>
        <dbReference type="Proteomes" id="UP000266188"/>
    </source>
</evidence>
<feature type="non-terminal residue" evidence="2">
    <location>
        <position position="100"/>
    </location>
</feature>
<dbReference type="AlphaFoldDB" id="A0A3A2ZFF4"/>
<dbReference type="Proteomes" id="UP000266188">
    <property type="component" value="Unassembled WGS sequence"/>
</dbReference>
<dbReference type="EMBL" id="MVGC01003160">
    <property type="protein sequence ID" value="RJE16695.1"/>
    <property type="molecule type" value="Genomic_DNA"/>
</dbReference>
<evidence type="ECO:0000256" key="1">
    <source>
        <dbReference type="SAM" id="MobiDB-lite"/>
    </source>
</evidence>
<reference evidence="3" key="1">
    <citation type="submission" date="2017-02" db="EMBL/GenBank/DDBJ databases">
        <authorList>
            <person name="Tafer H."/>
            <person name="Lopandic K."/>
        </authorList>
    </citation>
    <scope>NUCLEOTIDE SEQUENCE [LARGE SCALE GENOMIC DNA]</scope>
    <source>
        <strain evidence="3">CBS 366.77</strain>
    </source>
</reference>
<evidence type="ECO:0000313" key="2">
    <source>
        <dbReference type="EMBL" id="RJE16695.1"/>
    </source>
</evidence>
<feature type="non-terminal residue" evidence="2">
    <location>
        <position position="1"/>
    </location>
</feature>
<accession>A0A3A2ZFF4</accession>
<keyword evidence="3" id="KW-1185">Reference proteome</keyword>
<feature type="compositionally biased region" description="Polar residues" evidence="1">
    <location>
        <begin position="7"/>
        <end position="34"/>
    </location>
</feature>
<sequence>RRKRQGRNPTNCLPTSNNTKYLLSKNSRQPSKPSWQPLRKSEQPRNNTTTPRSTTATKKRKMTATTTAATAIGLTRRTPQPRAMTAARTTKARANAPNAP</sequence>
<protein>
    <submittedName>
        <fullName evidence="2">Uncharacterized protein</fullName>
    </submittedName>
</protein>
<feature type="region of interest" description="Disordered" evidence="1">
    <location>
        <begin position="1"/>
        <end position="100"/>
    </location>
</feature>
<proteinExistence type="predicted"/>
<comment type="caution">
    <text evidence="2">The sequence shown here is derived from an EMBL/GenBank/DDBJ whole genome shotgun (WGS) entry which is preliminary data.</text>
</comment>
<feature type="compositionally biased region" description="Low complexity" evidence="1">
    <location>
        <begin position="44"/>
        <end position="56"/>
    </location>
</feature>
<organism evidence="2 3">
    <name type="scientific">Aspergillus sclerotialis</name>
    <dbReference type="NCBI Taxonomy" id="2070753"/>
    <lineage>
        <taxon>Eukaryota</taxon>
        <taxon>Fungi</taxon>
        <taxon>Dikarya</taxon>
        <taxon>Ascomycota</taxon>
        <taxon>Pezizomycotina</taxon>
        <taxon>Eurotiomycetes</taxon>
        <taxon>Eurotiomycetidae</taxon>
        <taxon>Eurotiales</taxon>
        <taxon>Aspergillaceae</taxon>
        <taxon>Aspergillus</taxon>
        <taxon>Aspergillus subgen. Polypaecilum</taxon>
    </lineage>
</organism>